<comment type="subcellular location">
    <subcellularLocation>
        <location evidence="1">Cell membrane</location>
        <topology evidence="1">Multi-pass membrane protein</topology>
    </subcellularLocation>
</comment>
<feature type="transmembrane region" description="Helical" evidence="8">
    <location>
        <begin position="95"/>
        <end position="113"/>
    </location>
</feature>
<feature type="region of interest" description="Disordered" evidence="7">
    <location>
        <begin position="241"/>
        <end position="262"/>
    </location>
</feature>
<dbReference type="RefSeq" id="WP_058749958.1">
    <property type="nucleotide sequence ID" value="NZ_LDRC01000050.1"/>
</dbReference>
<sequence length="262" mass="28212">MTTALTLPPIPSQPVSGGVTVSAAGSRPEGTEDLGGLSGFVLQLIDALGEWGVALMLFVETVFPPIPSEVILPLAGFLAGAGQMNLVLVLVLATLGSYLGALVLYWLGAVIGFERTVRLLGRLPLVDEDDFRKAAAWFHRHGKSAVFFGRFVPIVRSLISLPAGADRMHLVPFSVFTIVASGIWNSALVLLGAAFGTQYDKVEQYTEWIDRVLYVAIAVVVVTFVVRRIRRVRAERSEQRAAAQAEPTGAVRGRRRATSAND</sequence>
<comment type="caution">
    <text evidence="10">The sequence shown here is derived from an EMBL/GenBank/DDBJ whole genome shotgun (WGS) entry which is preliminary data.</text>
</comment>
<organism evidence="10 11">
    <name type="scientific">Curtobacterium oceanosedimentum</name>
    <dbReference type="NCBI Taxonomy" id="465820"/>
    <lineage>
        <taxon>Bacteria</taxon>
        <taxon>Bacillati</taxon>
        <taxon>Actinomycetota</taxon>
        <taxon>Actinomycetes</taxon>
        <taxon>Micrococcales</taxon>
        <taxon>Microbacteriaceae</taxon>
        <taxon>Curtobacterium</taxon>
    </lineage>
</organism>
<evidence type="ECO:0000256" key="6">
    <source>
        <dbReference type="ARBA" id="ARBA00023136"/>
    </source>
</evidence>
<proteinExistence type="inferred from homology"/>
<dbReference type="STRING" id="465820.NS263_12625"/>
<keyword evidence="4 8" id="KW-0812">Transmembrane</keyword>
<evidence type="ECO:0000256" key="5">
    <source>
        <dbReference type="ARBA" id="ARBA00022989"/>
    </source>
</evidence>
<dbReference type="InterPro" id="IPR051311">
    <property type="entry name" value="DedA_domain"/>
</dbReference>
<evidence type="ECO:0000256" key="8">
    <source>
        <dbReference type="SAM" id="Phobius"/>
    </source>
</evidence>
<feature type="transmembrane region" description="Helical" evidence="8">
    <location>
        <begin position="208"/>
        <end position="226"/>
    </location>
</feature>
<dbReference type="InterPro" id="IPR032816">
    <property type="entry name" value="VTT_dom"/>
</dbReference>
<comment type="similarity">
    <text evidence="2">Belongs to the DedA family.</text>
</comment>
<feature type="compositionally biased region" description="Basic residues" evidence="7">
    <location>
        <begin position="252"/>
        <end position="262"/>
    </location>
</feature>
<protein>
    <submittedName>
        <fullName evidence="10">Alanine dehydrogenase</fullName>
    </submittedName>
</protein>
<dbReference type="PANTHER" id="PTHR42709:SF6">
    <property type="entry name" value="UNDECAPRENYL PHOSPHATE TRANSPORTER A"/>
    <property type="match status" value="1"/>
</dbReference>
<name>A0A147DQ03_9MICO</name>
<evidence type="ECO:0000259" key="9">
    <source>
        <dbReference type="Pfam" id="PF09335"/>
    </source>
</evidence>
<feature type="transmembrane region" description="Helical" evidence="8">
    <location>
        <begin position="170"/>
        <end position="196"/>
    </location>
</feature>
<keyword evidence="3" id="KW-1003">Cell membrane</keyword>
<dbReference type="EMBL" id="LDRC01000050">
    <property type="protein sequence ID" value="KTR51564.1"/>
    <property type="molecule type" value="Genomic_DNA"/>
</dbReference>
<dbReference type="PANTHER" id="PTHR42709">
    <property type="entry name" value="ALKALINE PHOSPHATASE LIKE PROTEIN"/>
    <property type="match status" value="1"/>
</dbReference>
<dbReference type="Pfam" id="PF09335">
    <property type="entry name" value="VTT_dom"/>
    <property type="match status" value="1"/>
</dbReference>
<feature type="domain" description="VTT" evidence="9">
    <location>
        <begin position="66"/>
        <end position="193"/>
    </location>
</feature>
<evidence type="ECO:0000256" key="3">
    <source>
        <dbReference type="ARBA" id="ARBA00022475"/>
    </source>
</evidence>
<evidence type="ECO:0000256" key="2">
    <source>
        <dbReference type="ARBA" id="ARBA00010792"/>
    </source>
</evidence>
<dbReference type="Proteomes" id="UP000072763">
    <property type="component" value="Unassembled WGS sequence"/>
</dbReference>
<evidence type="ECO:0000313" key="10">
    <source>
        <dbReference type="EMBL" id="KTR51564.1"/>
    </source>
</evidence>
<keyword evidence="5 8" id="KW-1133">Transmembrane helix</keyword>
<keyword evidence="6 8" id="KW-0472">Membrane</keyword>
<evidence type="ECO:0000256" key="7">
    <source>
        <dbReference type="SAM" id="MobiDB-lite"/>
    </source>
</evidence>
<accession>A0A147DQ03</accession>
<dbReference type="GO" id="GO:0005886">
    <property type="term" value="C:plasma membrane"/>
    <property type="evidence" value="ECO:0007669"/>
    <property type="project" value="UniProtKB-SubCell"/>
</dbReference>
<evidence type="ECO:0000313" key="11">
    <source>
        <dbReference type="Proteomes" id="UP000072763"/>
    </source>
</evidence>
<dbReference type="PATRIC" id="fig|465820.4.peg.2139"/>
<reference evidence="10 11" key="1">
    <citation type="journal article" date="2016" name="Front. Microbiol.">
        <title>Genomic Resource of Rice Seed Associated Bacteria.</title>
        <authorList>
            <person name="Midha S."/>
            <person name="Bansal K."/>
            <person name="Sharma S."/>
            <person name="Kumar N."/>
            <person name="Patil P.P."/>
            <person name="Chaudhry V."/>
            <person name="Patil P.B."/>
        </authorList>
    </citation>
    <scope>NUCLEOTIDE SEQUENCE [LARGE SCALE GENOMIC DNA]</scope>
    <source>
        <strain evidence="10 11">NS359</strain>
    </source>
</reference>
<gene>
    <name evidence="10" type="ORF">NS359_09830</name>
</gene>
<evidence type="ECO:0000256" key="1">
    <source>
        <dbReference type="ARBA" id="ARBA00004651"/>
    </source>
</evidence>
<evidence type="ECO:0000256" key="4">
    <source>
        <dbReference type="ARBA" id="ARBA00022692"/>
    </source>
</evidence>
<dbReference type="AlphaFoldDB" id="A0A147DQ03"/>